<evidence type="ECO:0000313" key="3">
    <source>
        <dbReference type="Proteomes" id="UP000037269"/>
    </source>
</evidence>
<dbReference type="RefSeq" id="WP_043064101.1">
    <property type="nucleotide sequence ID" value="NZ_BJOA01000011.1"/>
</dbReference>
<protein>
    <recommendedName>
        <fullName evidence="5">DUF2536 domain-containing protein</fullName>
    </recommendedName>
</protein>
<dbReference type="Proteomes" id="UP000037269">
    <property type="component" value="Unassembled WGS sequence"/>
</dbReference>
<dbReference type="Proteomes" id="UP000182836">
    <property type="component" value="Unassembled WGS sequence"/>
</dbReference>
<sequence length="69" mass="8141">MEFKLERIHDKVECFEAYDIKTLEKKIEEQIENNKVLMLEVHSVTHHVCFSPDSGRPLYTAIVHFKAKP</sequence>
<dbReference type="OrthoDB" id="2454327at2"/>
<evidence type="ECO:0000313" key="4">
    <source>
        <dbReference type="Proteomes" id="UP000182836"/>
    </source>
</evidence>
<evidence type="ECO:0008006" key="5">
    <source>
        <dbReference type="Google" id="ProtNLM"/>
    </source>
</evidence>
<accession>A0A0D1YIX5</accession>
<dbReference type="PATRIC" id="fig|47500.12.peg.1593"/>
<reference evidence="2 4" key="2">
    <citation type="submission" date="2016-10" db="EMBL/GenBank/DDBJ databases">
        <authorList>
            <person name="de Groot N.N."/>
        </authorList>
    </citation>
    <scope>NUCLEOTIDE SEQUENCE [LARGE SCALE GENOMIC DNA]</scope>
    <source>
        <strain evidence="2 4">DSM 2895</strain>
    </source>
</reference>
<gene>
    <name evidence="1" type="ORF">AF333_13965</name>
    <name evidence="2" type="ORF">SAMN04487909_102139</name>
</gene>
<reference evidence="1 3" key="1">
    <citation type="submission" date="2015-07" db="EMBL/GenBank/DDBJ databases">
        <title>Fjat-14205 dsm 2895.</title>
        <authorList>
            <person name="Liu B."/>
            <person name="Wang J."/>
            <person name="Zhu Y."/>
            <person name="Liu G."/>
            <person name="Chen Q."/>
            <person name="Chen Z."/>
            <person name="Lan J."/>
            <person name="Che J."/>
            <person name="Ge C."/>
            <person name="Shi H."/>
            <person name="Pan Z."/>
            <person name="Liu X."/>
        </authorList>
    </citation>
    <scope>NUCLEOTIDE SEQUENCE [LARGE SCALE GENOMIC DNA]</scope>
    <source>
        <strain evidence="1 3">DSM 2895</strain>
    </source>
</reference>
<evidence type="ECO:0000313" key="1">
    <source>
        <dbReference type="EMBL" id="KON96418.1"/>
    </source>
</evidence>
<dbReference type="InterPro" id="IPR019686">
    <property type="entry name" value="DUF2536"/>
</dbReference>
<dbReference type="GeneID" id="42306279"/>
<dbReference type="STRING" id="47500.AF333_13965"/>
<organism evidence="1 3">
    <name type="scientific">Aneurinibacillus migulanus</name>
    <name type="common">Bacillus migulanus</name>
    <dbReference type="NCBI Taxonomy" id="47500"/>
    <lineage>
        <taxon>Bacteria</taxon>
        <taxon>Bacillati</taxon>
        <taxon>Bacillota</taxon>
        <taxon>Bacilli</taxon>
        <taxon>Bacillales</taxon>
        <taxon>Paenibacillaceae</taxon>
        <taxon>Aneurinibacillus group</taxon>
        <taxon>Aneurinibacillus</taxon>
    </lineage>
</organism>
<proteinExistence type="predicted"/>
<dbReference type="Pfam" id="PF10750">
    <property type="entry name" value="DUF2536"/>
    <property type="match status" value="1"/>
</dbReference>
<dbReference type="EMBL" id="FNED01000002">
    <property type="protein sequence ID" value="SDI21401.1"/>
    <property type="molecule type" value="Genomic_DNA"/>
</dbReference>
<name>A0A0D1YIX5_ANEMI</name>
<evidence type="ECO:0000313" key="2">
    <source>
        <dbReference type="EMBL" id="SDI21401.1"/>
    </source>
</evidence>
<dbReference type="AlphaFoldDB" id="A0A0D1YIX5"/>
<keyword evidence="3" id="KW-1185">Reference proteome</keyword>
<dbReference type="EMBL" id="LGUG01000004">
    <property type="protein sequence ID" value="KON96418.1"/>
    <property type="molecule type" value="Genomic_DNA"/>
</dbReference>